<name>G7GZP4_9ACTN</name>
<dbReference type="Proteomes" id="UP000035088">
    <property type="component" value="Unassembled WGS sequence"/>
</dbReference>
<evidence type="ECO:0000313" key="2">
    <source>
        <dbReference type="EMBL" id="GAB09069.1"/>
    </source>
</evidence>
<evidence type="ECO:0000256" key="1">
    <source>
        <dbReference type="SAM" id="MobiDB-lite"/>
    </source>
</evidence>
<evidence type="ECO:0000313" key="3">
    <source>
        <dbReference type="Proteomes" id="UP000035088"/>
    </source>
</evidence>
<organism evidence="2 3">
    <name type="scientific">Gordonia araii NBRC 100433</name>
    <dbReference type="NCBI Taxonomy" id="1073574"/>
    <lineage>
        <taxon>Bacteria</taxon>
        <taxon>Bacillati</taxon>
        <taxon>Actinomycetota</taxon>
        <taxon>Actinomycetes</taxon>
        <taxon>Mycobacteriales</taxon>
        <taxon>Gordoniaceae</taxon>
        <taxon>Gordonia</taxon>
    </lineage>
</organism>
<keyword evidence="3" id="KW-1185">Reference proteome</keyword>
<sequence>MKATKRSDASVKTKAGPRRSRRMRGAVAAVAAASAIALGGALVAPPQEANAGPLDDLIAGIVSGASSAAAVWNTALCGSTMDEPKVVGGGTADCSQSSGTGIAVVVPDPVYVLPLDIWPLPSRPLPSGTAKVIGSGIQFALASTGGKATAISYLPLSLATAGASGGRTSTSFALLGIANAWNTDPISVGVTPVLGALPLIPAIQRLDCLGAVTAAYAEGLGACGNLLGTFDGRILTGDRSIPELQAAITNPFALLDVFTDTDGVLERVIGGLLTGQSLQDIFTADIARLTVGGDRTGQYGLPNLVALTSTYGFQEPITIDWLGQKVVLFPTFKDGDVNGNKGPNYLALPHVIPGTPTLNLPTVTGLNSFTLPFIGNLADAFGLSGILPLSSPGANTVQNAGLNLLAAKQLGVEDKSSASTLAGAGVAPATINKLVTATSPAPATQSAAAKSATPSVKAGDAVKNWQSGAKQSWQGTTDKWQQTQQTWKANQQQRTQSWQQKQQSWTPSWKRSEGAAGQPSQQGAGVAGQNNWSGTSRPQSPFSSGTKPSFGGWGGKSATPSGTGATGATSGGGSN</sequence>
<feature type="region of interest" description="Disordered" evidence="1">
    <location>
        <begin position="1"/>
        <end position="23"/>
    </location>
</feature>
<comment type="caution">
    <text evidence="2">The sequence shown here is derived from an EMBL/GenBank/DDBJ whole genome shotgun (WGS) entry which is preliminary data.</text>
</comment>
<feature type="region of interest" description="Disordered" evidence="1">
    <location>
        <begin position="466"/>
        <end position="575"/>
    </location>
</feature>
<gene>
    <name evidence="2" type="ORF">GOARA_027_00320</name>
</gene>
<feature type="compositionally biased region" description="Polar residues" evidence="1">
    <location>
        <begin position="530"/>
        <end position="547"/>
    </location>
</feature>
<feature type="compositionally biased region" description="Low complexity" evidence="1">
    <location>
        <begin position="556"/>
        <end position="568"/>
    </location>
</feature>
<dbReference type="EMBL" id="BAEE01000027">
    <property type="protein sequence ID" value="GAB09069.1"/>
    <property type="molecule type" value="Genomic_DNA"/>
</dbReference>
<proteinExistence type="predicted"/>
<reference evidence="2 3" key="1">
    <citation type="submission" date="2011-11" db="EMBL/GenBank/DDBJ databases">
        <title>Whole genome shotgun sequence of Gordonia araii NBRC 100433.</title>
        <authorList>
            <person name="Yoshida Y."/>
            <person name="Hosoyama A."/>
            <person name="Tsuchikane K."/>
            <person name="Katsumata H."/>
            <person name="Yamazaki S."/>
            <person name="Fujita N."/>
        </authorList>
    </citation>
    <scope>NUCLEOTIDE SEQUENCE [LARGE SCALE GENOMIC DNA]</scope>
    <source>
        <strain evidence="2 3">NBRC 100433</strain>
    </source>
</reference>
<dbReference type="STRING" id="1073574.GOARA_027_00320"/>
<accession>G7GZP4</accession>
<feature type="compositionally biased region" description="Low complexity" evidence="1">
    <location>
        <begin position="473"/>
        <end position="529"/>
    </location>
</feature>
<feature type="compositionally biased region" description="Basic and acidic residues" evidence="1">
    <location>
        <begin position="1"/>
        <end position="11"/>
    </location>
</feature>
<dbReference type="AlphaFoldDB" id="G7GZP4"/>
<protein>
    <submittedName>
        <fullName evidence="2">Uncharacterized protein</fullName>
    </submittedName>
</protein>